<protein>
    <submittedName>
        <fullName evidence="1">Uncharacterized protein</fullName>
    </submittedName>
</protein>
<comment type="caution">
    <text evidence="1">The sequence shown here is derived from an EMBL/GenBank/DDBJ whole genome shotgun (WGS) entry which is preliminary data.</text>
</comment>
<sequence length="463" mass="54395">MKVFEILKENVGEKGLLEGFSCEEVQTEWINWVARTTKDKKVMEIILEFPEQHYELSKNPEFPISLVSKLKDNEIYDRTHTKIKYNIAWDKFISSETPKEALENIFIQTVEIIKKRYTNNKSILNIHDIVGMEEEEKRVLALMESMPYELVTRTIKELWELEPKDYSNKDIGGTLKERMITDTKDTRIFQDLIEYPDVNIWVCVWNAPNITQEEITKIKDKTIDNEWKLRLIRDYPQRFSGEELQEVYFENNGKDRDAMGTKCSLIRYWINSCTPIPEEIQEEMIATNNECPDLAIEARGTIAPIVTNKDLLRILEKDTRITVKRQLAKNKHISKECHKKYLNTKDEDLQLILAGNEMTSTKEIDEIVSEQINFSLKNKYDLKRKTRKYLAKILDNPNTSVETVENKLVAVEHLPEDEAIIIAKSRFGRMFGRALYHRVKSEWARERIYETLSEEAKAMVSII</sequence>
<dbReference type="Proteomes" id="UP000075578">
    <property type="component" value="Unassembled WGS sequence"/>
</dbReference>
<organism evidence="1 2">
    <name type="scientific">Candidatus Methanofastidiosum methylothiophilum</name>
    <dbReference type="NCBI Taxonomy" id="1705564"/>
    <lineage>
        <taxon>Archaea</taxon>
        <taxon>Methanobacteriati</taxon>
        <taxon>Methanobacteriota</taxon>
        <taxon>Stenosarchaea group</taxon>
        <taxon>Candidatus Methanofastidiosia</taxon>
        <taxon>Candidatus Methanofastidiosales</taxon>
        <taxon>Candidatus Methanofastidiosaceae</taxon>
        <taxon>Candidatus Methanofastidiosum</taxon>
    </lineage>
</organism>
<name>A0A150IPH3_9EURY</name>
<evidence type="ECO:0000313" key="1">
    <source>
        <dbReference type="EMBL" id="KYC46850.1"/>
    </source>
</evidence>
<gene>
    <name evidence="1" type="ORF">AMQ74_01745</name>
</gene>
<proteinExistence type="predicted"/>
<dbReference type="EMBL" id="LNGD01000178">
    <property type="protein sequence ID" value="KYC46850.1"/>
    <property type="molecule type" value="Genomic_DNA"/>
</dbReference>
<evidence type="ECO:0000313" key="2">
    <source>
        <dbReference type="Proteomes" id="UP000075578"/>
    </source>
</evidence>
<accession>A0A150IPH3</accession>
<reference evidence="1 2" key="1">
    <citation type="journal article" date="2016" name="ISME J.">
        <title>Chasing the elusive Euryarchaeota class WSA2: genomes reveal a uniquely fastidious methyl-reducing methanogen.</title>
        <authorList>
            <person name="Nobu M.K."/>
            <person name="Narihiro T."/>
            <person name="Kuroda K."/>
            <person name="Mei R."/>
            <person name="Liu W.T."/>
        </authorList>
    </citation>
    <scope>NUCLEOTIDE SEQUENCE [LARGE SCALE GENOMIC DNA]</scope>
    <source>
        <strain evidence="1">U1lsi0528_Bin089</strain>
    </source>
</reference>
<dbReference type="AlphaFoldDB" id="A0A150IPH3"/>